<feature type="compositionally biased region" description="Acidic residues" evidence="1">
    <location>
        <begin position="89"/>
        <end position="105"/>
    </location>
</feature>
<evidence type="ECO:0000313" key="3">
    <source>
        <dbReference type="Proteomes" id="UP001154282"/>
    </source>
</evidence>
<organism evidence="2 3">
    <name type="scientific">Linum tenue</name>
    <dbReference type="NCBI Taxonomy" id="586396"/>
    <lineage>
        <taxon>Eukaryota</taxon>
        <taxon>Viridiplantae</taxon>
        <taxon>Streptophyta</taxon>
        <taxon>Embryophyta</taxon>
        <taxon>Tracheophyta</taxon>
        <taxon>Spermatophyta</taxon>
        <taxon>Magnoliopsida</taxon>
        <taxon>eudicotyledons</taxon>
        <taxon>Gunneridae</taxon>
        <taxon>Pentapetalae</taxon>
        <taxon>rosids</taxon>
        <taxon>fabids</taxon>
        <taxon>Malpighiales</taxon>
        <taxon>Linaceae</taxon>
        <taxon>Linum</taxon>
    </lineage>
</organism>
<sequence length="111" mass="11831">MGVLDIARMGLLEVNALKQGFLDLSSTIASRIAECDARIAKLHAMDAERIDIAEDEEDDNGAVDGDDEDKDGFDLADDEGEDGAASQTSEDDEDGGDEDNEDQDDVHDGNG</sequence>
<protein>
    <submittedName>
        <fullName evidence="2">Uncharacterized protein</fullName>
    </submittedName>
</protein>
<name>A0AAV0Q360_9ROSI</name>
<feature type="region of interest" description="Disordered" evidence="1">
    <location>
        <begin position="50"/>
        <end position="111"/>
    </location>
</feature>
<evidence type="ECO:0000256" key="1">
    <source>
        <dbReference type="SAM" id="MobiDB-lite"/>
    </source>
</evidence>
<keyword evidence="3" id="KW-1185">Reference proteome</keyword>
<accession>A0AAV0Q360</accession>
<reference evidence="2" key="1">
    <citation type="submission" date="2022-08" db="EMBL/GenBank/DDBJ databases">
        <authorList>
            <person name="Gutierrez-Valencia J."/>
        </authorList>
    </citation>
    <scope>NUCLEOTIDE SEQUENCE</scope>
</reference>
<comment type="caution">
    <text evidence="2">The sequence shown here is derived from an EMBL/GenBank/DDBJ whole genome shotgun (WGS) entry which is preliminary data.</text>
</comment>
<proteinExistence type="predicted"/>
<feature type="compositionally biased region" description="Acidic residues" evidence="1">
    <location>
        <begin position="53"/>
        <end position="82"/>
    </location>
</feature>
<evidence type="ECO:0000313" key="2">
    <source>
        <dbReference type="EMBL" id="CAI0539484.1"/>
    </source>
</evidence>
<feature type="non-terminal residue" evidence="2">
    <location>
        <position position="111"/>
    </location>
</feature>
<gene>
    <name evidence="2" type="ORF">LITE_LOCUS41323</name>
</gene>
<dbReference type="Proteomes" id="UP001154282">
    <property type="component" value="Unassembled WGS sequence"/>
</dbReference>
<dbReference type="EMBL" id="CAMGYJ010000009">
    <property type="protein sequence ID" value="CAI0539484.1"/>
    <property type="molecule type" value="Genomic_DNA"/>
</dbReference>
<dbReference type="AlphaFoldDB" id="A0AAV0Q360"/>